<proteinExistence type="predicted"/>
<organism evidence="2">
    <name type="scientific">uncultured Solirubrobacteraceae bacterium</name>
    <dbReference type="NCBI Taxonomy" id="1162706"/>
    <lineage>
        <taxon>Bacteria</taxon>
        <taxon>Bacillati</taxon>
        <taxon>Actinomycetota</taxon>
        <taxon>Thermoleophilia</taxon>
        <taxon>Solirubrobacterales</taxon>
        <taxon>Solirubrobacteraceae</taxon>
        <taxon>environmental samples</taxon>
    </lineage>
</organism>
<dbReference type="Gene3D" id="3.30.160.170">
    <property type="entry name" value="FlaG-like"/>
    <property type="match status" value="1"/>
</dbReference>
<name>A0A6J4U4Z6_9ACTN</name>
<evidence type="ECO:0000313" key="2">
    <source>
        <dbReference type="EMBL" id="CAA9538562.1"/>
    </source>
</evidence>
<dbReference type="SUPFAM" id="SSF160214">
    <property type="entry name" value="FlaG-like"/>
    <property type="match status" value="1"/>
</dbReference>
<gene>
    <name evidence="2" type="ORF">AVDCRST_MAG30-4494</name>
</gene>
<accession>A0A6J4U4Z6</accession>
<dbReference type="InterPro" id="IPR035924">
    <property type="entry name" value="FlaG-like_sf"/>
</dbReference>
<sequence>MTFGIGQLGASHPVYQPTRGPDRPSAPVGAADPVVKAPARDRVELSSSTPPPEAMAEVDRAYERVAELAAQNRELHFSKDPSSGRIIVQVRDMEGHVVRTIPNEKALHVLNGAELP</sequence>
<dbReference type="AlphaFoldDB" id="A0A6J4U4Z6"/>
<evidence type="ECO:0008006" key="3">
    <source>
        <dbReference type="Google" id="ProtNLM"/>
    </source>
</evidence>
<feature type="region of interest" description="Disordered" evidence="1">
    <location>
        <begin position="1"/>
        <end position="55"/>
    </location>
</feature>
<dbReference type="Pfam" id="PF03646">
    <property type="entry name" value="FlaG"/>
    <property type="match status" value="1"/>
</dbReference>
<protein>
    <recommendedName>
        <fullName evidence="3">Flagellar protein FlaG</fullName>
    </recommendedName>
</protein>
<reference evidence="2" key="1">
    <citation type="submission" date="2020-02" db="EMBL/GenBank/DDBJ databases">
        <authorList>
            <person name="Meier V. D."/>
        </authorList>
    </citation>
    <scope>NUCLEOTIDE SEQUENCE</scope>
    <source>
        <strain evidence="2">AVDCRST_MAG30</strain>
    </source>
</reference>
<dbReference type="InterPro" id="IPR005186">
    <property type="entry name" value="FlaG"/>
</dbReference>
<dbReference type="EMBL" id="CADCVS010000588">
    <property type="protein sequence ID" value="CAA9538562.1"/>
    <property type="molecule type" value="Genomic_DNA"/>
</dbReference>
<evidence type="ECO:0000256" key="1">
    <source>
        <dbReference type="SAM" id="MobiDB-lite"/>
    </source>
</evidence>